<name>A0A1Z5S8K5_SORBI</name>
<dbReference type="AlphaFoldDB" id="A0A1Z5S8K5"/>
<sequence length="297" mass="31730">MYHPLTWNAGITSPCDRGRGQGRGNKSSDRQLAIRAGSSTPQAQPEIVCAPTHVMQAPTTNFTPGTVVTAACKEILKQQKNGKKHNRTVQRTQDMAHLQGITPATADMVEGPSAVHMVPPPGSTSIGGEHKNLAPENVVALVYGVQITEVRGNCSKQNTTHHTAAVGHSVEAQPSNEMKDGGEAPPDATGPSNVQLVEARMDANGNKNGPKKKLIGDGRGVKKLRVSQAPRQRHERVWEQPLVCTICNATCLYYGIKSKGAPLVEQEAYLASAMQHAFPVLPQAGPTIMAIHYPAQP</sequence>
<dbReference type="Proteomes" id="UP000000768">
    <property type="component" value="Chromosome 1"/>
</dbReference>
<organism evidence="2 3">
    <name type="scientific">Sorghum bicolor</name>
    <name type="common">Sorghum</name>
    <name type="synonym">Sorghum vulgare</name>
    <dbReference type="NCBI Taxonomy" id="4558"/>
    <lineage>
        <taxon>Eukaryota</taxon>
        <taxon>Viridiplantae</taxon>
        <taxon>Streptophyta</taxon>
        <taxon>Embryophyta</taxon>
        <taxon>Tracheophyta</taxon>
        <taxon>Spermatophyta</taxon>
        <taxon>Magnoliopsida</taxon>
        <taxon>Liliopsida</taxon>
        <taxon>Poales</taxon>
        <taxon>Poaceae</taxon>
        <taxon>PACMAD clade</taxon>
        <taxon>Panicoideae</taxon>
        <taxon>Andropogonodae</taxon>
        <taxon>Andropogoneae</taxon>
        <taxon>Sorghinae</taxon>
        <taxon>Sorghum</taxon>
    </lineage>
</organism>
<dbReference type="InParanoid" id="A0A1Z5S8K5"/>
<dbReference type="EMBL" id="CM000760">
    <property type="protein sequence ID" value="OQU92159.1"/>
    <property type="molecule type" value="Genomic_DNA"/>
</dbReference>
<keyword evidence="3" id="KW-1185">Reference proteome</keyword>
<reference evidence="3" key="2">
    <citation type="journal article" date="2018" name="Plant J.">
        <title>The Sorghum bicolor reference genome: improved assembly, gene annotations, a transcriptome atlas, and signatures of genome organization.</title>
        <authorList>
            <person name="McCormick R.F."/>
            <person name="Truong S.K."/>
            <person name="Sreedasyam A."/>
            <person name="Jenkins J."/>
            <person name="Shu S."/>
            <person name="Sims D."/>
            <person name="Kennedy M."/>
            <person name="Amirebrahimi M."/>
            <person name="Weers B.D."/>
            <person name="McKinley B."/>
            <person name="Mattison A."/>
            <person name="Morishige D.T."/>
            <person name="Grimwood J."/>
            <person name="Schmutz J."/>
            <person name="Mullet J.E."/>
        </authorList>
    </citation>
    <scope>NUCLEOTIDE SEQUENCE [LARGE SCALE GENOMIC DNA]</scope>
    <source>
        <strain evidence="3">cv. BTx623</strain>
    </source>
</reference>
<feature type="region of interest" description="Disordered" evidence="1">
    <location>
        <begin position="168"/>
        <end position="192"/>
    </location>
</feature>
<dbReference type="STRING" id="4558.A0A1Z5S8K5"/>
<feature type="region of interest" description="Disordered" evidence="1">
    <location>
        <begin position="1"/>
        <end position="45"/>
    </location>
</feature>
<reference evidence="2 3" key="1">
    <citation type="journal article" date="2009" name="Nature">
        <title>The Sorghum bicolor genome and the diversification of grasses.</title>
        <authorList>
            <person name="Paterson A.H."/>
            <person name="Bowers J.E."/>
            <person name="Bruggmann R."/>
            <person name="Dubchak I."/>
            <person name="Grimwood J."/>
            <person name="Gundlach H."/>
            <person name="Haberer G."/>
            <person name="Hellsten U."/>
            <person name="Mitros T."/>
            <person name="Poliakov A."/>
            <person name="Schmutz J."/>
            <person name="Spannagl M."/>
            <person name="Tang H."/>
            <person name="Wang X."/>
            <person name="Wicker T."/>
            <person name="Bharti A.K."/>
            <person name="Chapman J."/>
            <person name="Feltus F.A."/>
            <person name="Gowik U."/>
            <person name="Grigoriev I.V."/>
            <person name="Lyons E."/>
            <person name="Maher C.A."/>
            <person name="Martis M."/>
            <person name="Narechania A."/>
            <person name="Otillar R.P."/>
            <person name="Penning B.W."/>
            <person name="Salamov A.A."/>
            <person name="Wang Y."/>
            <person name="Zhang L."/>
            <person name="Carpita N.C."/>
            <person name="Freeling M."/>
            <person name="Gingle A.R."/>
            <person name="Hash C.T."/>
            <person name="Keller B."/>
            <person name="Klein P."/>
            <person name="Kresovich S."/>
            <person name="McCann M.C."/>
            <person name="Ming R."/>
            <person name="Peterson D.G."/>
            <person name="Mehboob-ur-Rahman"/>
            <person name="Ware D."/>
            <person name="Westhoff P."/>
            <person name="Mayer K.F."/>
            <person name="Messing J."/>
            <person name="Rokhsar D.S."/>
        </authorList>
    </citation>
    <scope>NUCLEOTIDE SEQUENCE [LARGE SCALE GENOMIC DNA]</scope>
    <source>
        <strain evidence="3">cv. BTx623</strain>
    </source>
</reference>
<evidence type="ECO:0000313" key="3">
    <source>
        <dbReference type="Proteomes" id="UP000000768"/>
    </source>
</evidence>
<evidence type="ECO:0000313" key="2">
    <source>
        <dbReference type="EMBL" id="OQU92159.1"/>
    </source>
</evidence>
<protein>
    <submittedName>
        <fullName evidence="2">Uncharacterized protein</fullName>
    </submittedName>
</protein>
<proteinExistence type="predicted"/>
<accession>A0A1Z5S8K5</accession>
<feature type="non-terminal residue" evidence="2">
    <location>
        <position position="297"/>
    </location>
</feature>
<dbReference type="Gramene" id="OQU92159">
    <property type="protein sequence ID" value="OQU92159"/>
    <property type="gene ID" value="SORBI_3001G302000"/>
</dbReference>
<gene>
    <name evidence="2" type="ORF">SORBI_3001G302000</name>
</gene>
<evidence type="ECO:0000256" key="1">
    <source>
        <dbReference type="SAM" id="MobiDB-lite"/>
    </source>
</evidence>